<sequence length="452" mass="48517">MSEQSGKSANVQPVALSTGKEEGKEESSAHGSFDGGSPTSFSISKVGTPTSVQLEESLAAGSSLKKAITLTGKALKERTLSGGGNDHKRKSVKLFGVEMERQWIGDTSGRRLEHHLRGSEERVSESDEAESGRASLVAPSSILPESIGELHPGSIRYECPFCSREFDSSQALGGHQNAHKRERQQARRAHVLARRAMATDRSTGFGQPFHDSPPQTIRPHAHQELPAARIHWPENRLPIHPSPPLFPQQHHRSQRFIHHFTPQIAPAQPILSQPFNSQLFRHSLSIDPYNSGFVGGRTFNLVSAPHQFARPPLLYARQPVAETWPSAQSFYHHFLPPAATAAAAASPLRYGIMSGGGSASALVQLPTSTAVAAPLHLSRPLLALDDPSLRLPSGYGFMSGGGSASALAQLPTSTAAAAPLHLSRPLLGLDDPSLDLHLSLGPFLDRTAGSNH</sequence>
<organism evidence="1 2">
    <name type="scientific">Diphasiastrum complanatum</name>
    <name type="common">Issler's clubmoss</name>
    <name type="synonym">Lycopodium complanatum</name>
    <dbReference type="NCBI Taxonomy" id="34168"/>
    <lineage>
        <taxon>Eukaryota</taxon>
        <taxon>Viridiplantae</taxon>
        <taxon>Streptophyta</taxon>
        <taxon>Embryophyta</taxon>
        <taxon>Tracheophyta</taxon>
        <taxon>Lycopodiopsida</taxon>
        <taxon>Lycopodiales</taxon>
        <taxon>Lycopodiaceae</taxon>
        <taxon>Lycopodioideae</taxon>
        <taxon>Diphasiastrum</taxon>
    </lineage>
</organism>
<reference evidence="2" key="1">
    <citation type="journal article" date="2024" name="Proc. Natl. Acad. Sci. U.S.A.">
        <title>Extraordinary preservation of gene collinearity over three hundred million years revealed in homosporous lycophytes.</title>
        <authorList>
            <person name="Li C."/>
            <person name="Wickell D."/>
            <person name="Kuo L.Y."/>
            <person name="Chen X."/>
            <person name="Nie B."/>
            <person name="Liao X."/>
            <person name="Peng D."/>
            <person name="Ji J."/>
            <person name="Jenkins J."/>
            <person name="Williams M."/>
            <person name="Shu S."/>
            <person name="Plott C."/>
            <person name="Barry K."/>
            <person name="Rajasekar S."/>
            <person name="Grimwood J."/>
            <person name="Han X."/>
            <person name="Sun S."/>
            <person name="Hou Z."/>
            <person name="He W."/>
            <person name="Dai G."/>
            <person name="Sun C."/>
            <person name="Schmutz J."/>
            <person name="Leebens-Mack J.H."/>
            <person name="Li F.W."/>
            <person name="Wang L."/>
        </authorList>
    </citation>
    <scope>NUCLEOTIDE SEQUENCE [LARGE SCALE GENOMIC DNA]</scope>
    <source>
        <strain evidence="2">cv. PW_Plant_1</strain>
    </source>
</reference>
<keyword evidence="2" id="KW-1185">Reference proteome</keyword>
<accession>A0ACC2EFW3</accession>
<evidence type="ECO:0000313" key="2">
    <source>
        <dbReference type="Proteomes" id="UP001162992"/>
    </source>
</evidence>
<proteinExistence type="predicted"/>
<protein>
    <submittedName>
        <fullName evidence="1">Uncharacterized protein</fullName>
    </submittedName>
</protein>
<name>A0ACC2EFW3_DIPCM</name>
<dbReference type="EMBL" id="CM055093">
    <property type="protein sequence ID" value="KAJ7565381.1"/>
    <property type="molecule type" value="Genomic_DNA"/>
</dbReference>
<gene>
    <name evidence="1" type="ORF">O6H91_02G058200</name>
</gene>
<comment type="caution">
    <text evidence="1">The sequence shown here is derived from an EMBL/GenBank/DDBJ whole genome shotgun (WGS) entry which is preliminary data.</text>
</comment>
<evidence type="ECO:0000313" key="1">
    <source>
        <dbReference type="EMBL" id="KAJ7565381.1"/>
    </source>
</evidence>
<dbReference type="Proteomes" id="UP001162992">
    <property type="component" value="Chromosome 2"/>
</dbReference>